<dbReference type="Proteomes" id="UP000226031">
    <property type="component" value="Unassembled WGS sequence"/>
</dbReference>
<organism evidence="2 3">
    <name type="scientific">[Emmonsia] crescens</name>
    <dbReference type="NCBI Taxonomy" id="73230"/>
    <lineage>
        <taxon>Eukaryota</taxon>
        <taxon>Fungi</taxon>
        <taxon>Dikarya</taxon>
        <taxon>Ascomycota</taxon>
        <taxon>Pezizomycotina</taxon>
        <taxon>Eurotiomycetes</taxon>
        <taxon>Eurotiomycetidae</taxon>
        <taxon>Onygenales</taxon>
        <taxon>Ajellomycetaceae</taxon>
        <taxon>Emergomyces</taxon>
    </lineage>
</organism>
<evidence type="ECO:0000313" key="2">
    <source>
        <dbReference type="EMBL" id="PGH31309.1"/>
    </source>
</evidence>
<protein>
    <submittedName>
        <fullName evidence="2">Uncharacterized protein</fullName>
    </submittedName>
</protein>
<accession>A0A2B7ZDN7</accession>
<comment type="caution">
    <text evidence="2">The sequence shown here is derived from an EMBL/GenBank/DDBJ whole genome shotgun (WGS) entry which is preliminary data.</text>
</comment>
<gene>
    <name evidence="2" type="ORF">GX50_05903</name>
</gene>
<name>A0A2B7ZDN7_9EURO</name>
<reference evidence="2 3" key="1">
    <citation type="submission" date="2017-10" db="EMBL/GenBank/DDBJ databases">
        <title>Comparative genomics in systemic dimorphic fungi from Ajellomycetaceae.</title>
        <authorList>
            <person name="Munoz J.F."/>
            <person name="Mcewen J.G."/>
            <person name="Clay O.K."/>
            <person name="Cuomo C.A."/>
        </authorList>
    </citation>
    <scope>NUCLEOTIDE SEQUENCE [LARGE SCALE GENOMIC DNA]</scope>
    <source>
        <strain evidence="2 3">UAMH4076</strain>
    </source>
</reference>
<evidence type="ECO:0000256" key="1">
    <source>
        <dbReference type="SAM" id="MobiDB-lite"/>
    </source>
</evidence>
<keyword evidence="3" id="KW-1185">Reference proteome</keyword>
<evidence type="ECO:0000313" key="3">
    <source>
        <dbReference type="Proteomes" id="UP000226031"/>
    </source>
</evidence>
<sequence length="92" mass="10312">MGAAVATQAKSEQPDKTAVKDSLREDRAIQPRAWCATNFTCHNDAECAQQEDCREIARYDPYLIFCGSLFWPHSCWAIRGGETRGEVFQAEG</sequence>
<dbReference type="AlphaFoldDB" id="A0A2B7ZDN7"/>
<feature type="compositionally biased region" description="Basic and acidic residues" evidence="1">
    <location>
        <begin position="12"/>
        <end position="24"/>
    </location>
</feature>
<proteinExistence type="predicted"/>
<dbReference type="EMBL" id="PDND01000132">
    <property type="protein sequence ID" value="PGH31309.1"/>
    <property type="molecule type" value="Genomic_DNA"/>
</dbReference>
<dbReference type="VEuPathDB" id="FungiDB:EMCG_08447"/>
<feature type="region of interest" description="Disordered" evidence="1">
    <location>
        <begin position="1"/>
        <end position="24"/>
    </location>
</feature>